<keyword evidence="2" id="KW-0812">Transmembrane</keyword>
<keyword evidence="2" id="KW-1133">Transmembrane helix</keyword>
<feature type="region of interest" description="Disordered" evidence="1">
    <location>
        <begin position="59"/>
        <end position="81"/>
    </location>
</feature>
<protein>
    <submittedName>
        <fullName evidence="3">Uncharacterized protein</fullName>
    </submittedName>
</protein>
<feature type="transmembrane region" description="Helical" evidence="2">
    <location>
        <begin position="218"/>
        <end position="241"/>
    </location>
</feature>
<feature type="transmembrane region" description="Helical" evidence="2">
    <location>
        <begin position="190"/>
        <end position="212"/>
    </location>
</feature>
<reference evidence="3 4" key="1">
    <citation type="submission" date="2019-08" db="EMBL/GenBank/DDBJ databases">
        <authorList>
            <person name="Alioto T."/>
            <person name="Alioto T."/>
            <person name="Gomez Garrido J."/>
        </authorList>
    </citation>
    <scope>NUCLEOTIDE SEQUENCE [LARGE SCALE GENOMIC DNA]</scope>
</reference>
<evidence type="ECO:0000313" key="4">
    <source>
        <dbReference type="Proteomes" id="UP000325440"/>
    </source>
</evidence>
<accession>A0A5E4NJZ9</accession>
<keyword evidence="4" id="KW-1185">Reference proteome</keyword>
<sequence>MSLLTLVTTVVVISQPLNLNLENRVCIVMSLCILSGLSIGITARYADCDYGEYVIEDNIPNDETSKDEVQQGDTPNEEPLLTTQCNKKGVQFKDAVEVITITPNLSTSTSTGVCDENDIGDLRIEDEVIELDINNEEPKSTSPQIAFAVRVASCVGSMISSMMASIEMGQPNFGEIMIGMTEVIKNKNNIIPIVGVTIGVLTLAAVGTAVFFPPLFGVLVGMGLTPALLGVIAAFALAFVFTSVQQIITNTAVENARGKDGVDGLSASNIVAKYMLNNHDKLRIKNGTVVKGENELQLNLSIADYKMFTEGMTEGDVVLLHISLCNPTTKAIKEVEVAFTHVALPDDQDKPFSVALTLVNGKSTVEDMNAELDFNAGYLNKVALCDRSIKSLINEEMVSSAMQDPIIKAVVFNLTR</sequence>
<evidence type="ECO:0000256" key="2">
    <source>
        <dbReference type="SAM" id="Phobius"/>
    </source>
</evidence>
<evidence type="ECO:0000313" key="3">
    <source>
        <dbReference type="EMBL" id="VVC42929.1"/>
    </source>
</evidence>
<gene>
    <name evidence="3" type="ORF">CINCED_3A024453</name>
</gene>
<dbReference type="AlphaFoldDB" id="A0A5E4NJZ9"/>
<proteinExistence type="predicted"/>
<organism evidence="3 4">
    <name type="scientific">Cinara cedri</name>
    <dbReference type="NCBI Taxonomy" id="506608"/>
    <lineage>
        <taxon>Eukaryota</taxon>
        <taxon>Metazoa</taxon>
        <taxon>Ecdysozoa</taxon>
        <taxon>Arthropoda</taxon>
        <taxon>Hexapoda</taxon>
        <taxon>Insecta</taxon>
        <taxon>Pterygota</taxon>
        <taxon>Neoptera</taxon>
        <taxon>Paraneoptera</taxon>
        <taxon>Hemiptera</taxon>
        <taxon>Sternorrhyncha</taxon>
        <taxon>Aphidomorpha</taxon>
        <taxon>Aphidoidea</taxon>
        <taxon>Aphididae</taxon>
        <taxon>Lachninae</taxon>
        <taxon>Cinara</taxon>
    </lineage>
</organism>
<evidence type="ECO:0000256" key="1">
    <source>
        <dbReference type="SAM" id="MobiDB-lite"/>
    </source>
</evidence>
<dbReference type="Proteomes" id="UP000325440">
    <property type="component" value="Unassembled WGS sequence"/>
</dbReference>
<name>A0A5E4NJZ9_9HEMI</name>
<keyword evidence="2" id="KW-0472">Membrane</keyword>
<dbReference type="EMBL" id="CABPRJ010002064">
    <property type="protein sequence ID" value="VVC42929.1"/>
    <property type="molecule type" value="Genomic_DNA"/>
</dbReference>